<evidence type="ECO:0000256" key="3">
    <source>
        <dbReference type="ARBA" id="ARBA00022801"/>
    </source>
</evidence>
<evidence type="ECO:0000313" key="9">
    <source>
        <dbReference type="EMBL" id="NMM93524.1"/>
    </source>
</evidence>
<dbReference type="InterPro" id="IPR015927">
    <property type="entry name" value="Peptidase_S24_S26A/B/C"/>
</dbReference>
<dbReference type="GO" id="GO:0016787">
    <property type="term" value="F:hydrolase activity"/>
    <property type="evidence" value="ECO:0007669"/>
    <property type="project" value="UniProtKB-KW"/>
</dbReference>
<comment type="similarity">
    <text evidence="1 7">Belongs to the peptidase S24 family.</text>
</comment>
<dbReference type="SUPFAM" id="SSF51306">
    <property type="entry name" value="LexA/Signal peptidase"/>
    <property type="match status" value="1"/>
</dbReference>
<dbReference type="PRINTS" id="PR00726">
    <property type="entry name" value="LEXASERPTASE"/>
</dbReference>
<evidence type="ECO:0000259" key="8">
    <source>
        <dbReference type="Pfam" id="PF00717"/>
    </source>
</evidence>
<dbReference type="EMBL" id="JAAIII010000002">
    <property type="protein sequence ID" value="NMM93524.1"/>
    <property type="molecule type" value="Genomic_DNA"/>
</dbReference>
<evidence type="ECO:0000313" key="10">
    <source>
        <dbReference type="Proteomes" id="UP000532194"/>
    </source>
</evidence>
<keyword evidence="10" id="KW-1185">Reference proteome</keyword>
<reference evidence="9 10" key="1">
    <citation type="submission" date="2020-02" db="EMBL/GenBank/DDBJ databases">
        <title>Characterization of phylogenetic diversity of novel bifidobacterial species isolated in Czech ZOOs.</title>
        <authorList>
            <person name="Lugli G.A."/>
            <person name="Vera N.B."/>
            <person name="Ventura M."/>
        </authorList>
    </citation>
    <scope>NUCLEOTIDE SEQUENCE [LARGE SCALE GENOMIC DNA]</scope>
    <source>
        <strain evidence="9 10">DSM 109957</strain>
    </source>
</reference>
<comment type="caution">
    <text evidence="9">The sequence shown here is derived from an EMBL/GenBank/DDBJ whole genome shotgun (WGS) entry which is preliminary data.</text>
</comment>
<gene>
    <name evidence="9" type="ORF">G1C95_0709</name>
</gene>
<keyword evidence="5" id="KW-0234">DNA repair</keyword>
<evidence type="ECO:0000256" key="1">
    <source>
        <dbReference type="ARBA" id="ARBA00007484"/>
    </source>
</evidence>
<keyword evidence="2" id="KW-0227">DNA damage</keyword>
<protein>
    <submittedName>
        <fullName evidence="9">ImpA</fullName>
    </submittedName>
</protein>
<feature type="domain" description="Peptidase S24/S26A/S26B/S26C" evidence="8">
    <location>
        <begin position="3"/>
        <end position="86"/>
    </location>
</feature>
<dbReference type="InterPro" id="IPR036286">
    <property type="entry name" value="LexA/Signal_pep-like_sf"/>
</dbReference>
<dbReference type="GO" id="GO:0009432">
    <property type="term" value="P:SOS response"/>
    <property type="evidence" value="ECO:0007669"/>
    <property type="project" value="UniProtKB-KW"/>
</dbReference>
<evidence type="ECO:0000256" key="6">
    <source>
        <dbReference type="ARBA" id="ARBA00023236"/>
    </source>
</evidence>
<evidence type="ECO:0000256" key="7">
    <source>
        <dbReference type="RuleBase" id="RU003991"/>
    </source>
</evidence>
<dbReference type="Gene3D" id="2.10.109.10">
    <property type="entry name" value="Umud Fragment, subunit A"/>
    <property type="match status" value="1"/>
</dbReference>
<keyword evidence="4 7" id="KW-0068">Autocatalytic cleavage</keyword>
<dbReference type="Pfam" id="PF00717">
    <property type="entry name" value="Peptidase_S24"/>
    <property type="match status" value="1"/>
</dbReference>
<name>A0A7Y0ENF4_9BIFI</name>
<dbReference type="GO" id="GO:0006355">
    <property type="term" value="P:regulation of DNA-templated transcription"/>
    <property type="evidence" value="ECO:0007669"/>
    <property type="project" value="InterPro"/>
</dbReference>
<dbReference type="InterPro" id="IPR006197">
    <property type="entry name" value="Peptidase_S24_LexA"/>
</dbReference>
<dbReference type="AlphaFoldDB" id="A0A7Y0ENF4"/>
<keyword evidence="3 7" id="KW-0378">Hydrolase</keyword>
<keyword evidence="6" id="KW-0742">SOS response</keyword>
<dbReference type="PANTHER" id="PTHR33516:SF2">
    <property type="entry name" value="LEXA REPRESSOR-RELATED"/>
    <property type="match status" value="1"/>
</dbReference>
<accession>A0A7Y0ENF4</accession>
<dbReference type="InterPro" id="IPR050077">
    <property type="entry name" value="LexA_repressor"/>
</dbReference>
<dbReference type="RefSeq" id="WP_169171590.1">
    <property type="nucleotide sequence ID" value="NZ_JAAIII010000002.1"/>
</dbReference>
<dbReference type="InterPro" id="IPR039418">
    <property type="entry name" value="LexA-like"/>
</dbReference>
<dbReference type="CDD" id="cd06529">
    <property type="entry name" value="S24_LexA-like"/>
    <property type="match status" value="1"/>
</dbReference>
<sequence>MDNNLYAMMVSGDSMASGGIRNGDVLVVDRARDAHDGDAVIAVLDGELAIKRLRHINGRMLLHADNPQYPDYVPADGSPAEIWGVVTGIFHDCNAG</sequence>
<proteinExistence type="inferred from homology"/>
<organism evidence="9 10">
    <name type="scientific">Bifidobacterium oedipodis</name>
    <dbReference type="NCBI Taxonomy" id="2675322"/>
    <lineage>
        <taxon>Bacteria</taxon>
        <taxon>Bacillati</taxon>
        <taxon>Actinomycetota</taxon>
        <taxon>Actinomycetes</taxon>
        <taxon>Bifidobacteriales</taxon>
        <taxon>Bifidobacteriaceae</taxon>
        <taxon>Bifidobacterium</taxon>
    </lineage>
</organism>
<dbReference type="Proteomes" id="UP000532194">
    <property type="component" value="Unassembled WGS sequence"/>
</dbReference>
<dbReference type="GO" id="GO:0006281">
    <property type="term" value="P:DNA repair"/>
    <property type="evidence" value="ECO:0007669"/>
    <property type="project" value="UniProtKB-KW"/>
</dbReference>
<dbReference type="GO" id="GO:0003677">
    <property type="term" value="F:DNA binding"/>
    <property type="evidence" value="ECO:0007669"/>
    <property type="project" value="InterPro"/>
</dbReference>
<dbReference type="PANTHER" id="PTHR33516">
    <property type="entry name" value="LEXA REPRESSOR"/>
    <property type="match status" value="1"/>
</dbReference>
<evidence type="ECO:0000256" key="2">
    <source>
        <dbReference type="ARBA" id="ARBA00022763"/>
    </source>
</evidence>
<evidence type="ECO:0000256" key="4">
    <source>
        <dbReference type="ARBA" id="ARBA00022813"/>
    </source>
</evidence>
<evidence type="ECO:0000256" key="5">
    <source>
        <dbReference type="ARBA" id="ARBA00023204"/>
    </source>
</evidence>